<dbReference type="AlphaFoldDB" id="A0A6J1LUG8"/>
<keyword evidence="3" id="KW-1185">Reference proteome</keyword>
<evidence type="ECO:0000256" key="1">
    <source>
        <dbReference type="SAM" id="MobiDB-lite"/>
    </source>
</evidence>
<protein>
    <submittedName>
        <fullName evidence="4">Uncharacterized protein LOC111597181</fullName>
    </submittedName>
</protein>
<sequence>MATGYYGSSGQLQSSRNEKQSTNADRPKRCAAPTERGSETSMRKLRCSRSRFDESDDEISGLENVLNHDFKLMVSVTPKPEEAFCPKSSDYQLASHWYKKLINWNCRTLEQMRLRHRYMSHLSVCLHKKRLTGIFKEVPSIELTWVDFTQMNNTFGACCTATMTSSVAWQNMALMMLPQQLARSPGSCCEQPAKSEQSDSRSAGGSNMRKLSNKPAHKVTCKLKPKLVPRHLAGSEDLQKSQHDSADSQAASSGQQHHWPIDEQARTDMKYLLEVINKELRGQQNKETDEYLELEMRRYRDFYARHRHNDPDLKANVAAGPQKERIFMLINMKNDLVKLLSE</sequence>
<dbReference type="RefSeq" id="XP_023167511.1">
    <property type="nucleotide sequence ID" value="XM_023311743.2"/>
</dbReference>
<feature type="compositionally biased region" description="Low complexity" evidence="1">
    <location>
        <begin position="1"/>
        <end position="15"/>
    </location>
</feature>
<feature type="region of interest" description="Disordered" evidence="1">
    <location>
        <begin position="185"/>
        <end position="260"/>
    </location>
</feature>
<dbReference type="OMA" id="LASHWYK"/>
<gene>
    <name evidence="4" type="primary">LOC111597181</name>
</gene>
<feature type="compositionally biased region" description="Basic residues" evidence="1">
    <location>
        <begin position="211"/>
        <end position="229"/>
    </location>
</feature>
<dbReference type="Pfam" id="PF14846">
    <property type="entry name" value="DUF4485"/>
    <property type="match status" value="1"/>
</dbReference>
<dbReference type="GeneID" id="111597181"/>
<proteinExistence type="predicted"/>
<feature type="region of interest" description="Disordered" evidence="1">
    <location>
        <begin position="1"/>
        <end position="43"/>
    </location>
</feature>
<dbReference type="Proteomes" id="UP000504633">
    <property type="component" value="Unplaced"/>
</dbReference>
<accession>A0A6J1LUG8</accession>
<feature type="compositionally biased region" description="Low complexity" evidence="1">
    <location>
        <begin position="247"/>
        <end position="258"/>
    </location>
</feature>
<name>A0A6J1LUG8_DROHY</name>
<evidence type="ECO:0000313" key="3">
    <source>
        <dbReference type="Proteomes" id="UP000504633"/>
    </source>
</evidence>
<reference evidence="4" key="1">
    <citation type="submission" date="2025-08" db="UniProtKB">
        <authorList>
            <consortium name="RefSeq"/>
        </authorList>
    </citation>
    <scope>IDENTIFICATION</scope>
    <source>
        <strain evidence="4">15085-1641.00</strain>
        <tissue evidence="4">Whole body</tissue>
    </source>
</reference>
<dbReference type="OrthoDB" id="6623662at2759"/>
<dbReference type="KEGG" id="dhe:111597181"/>
<feature type="compositionally biased region" description="Basic and acidic residues" evidence="1">
    <location>
        <begin position="233"/>
        <end position="246"/>
    </location>
</feature>
<feature type="domain" description="DUF4485" evidence="2">
    <location>
        <begin position="85"/>
        <end position="140"/>
    </location>
</feature>
<organism evidence="3 4">
    <name type="scientific">Drosophila hydei</name>
    <name type="common">Fruit fly</name>
    <dbReference type="NCBI Taxonomy" id="7224"/>
    <lineage>
        <taxon>Eukaryota</taxon>
        <taxon>Metazoa</taxon>
        <taxon>Ecdysozoa</taxon>
        <taxon>Arthropoda</taxon>
        <taxon>Hexapoda</taxon>
        <taxon>Insecta</taxon>
        <taxon>Pterygota</taxon>
        <taxon>Neoptera</taxon>
        <taxon>Endopterygota</taxon>
        <taxon>Diptera</taxon>
        <taxon>Brachycera</taxon>
        <taxon>Muscomorpha</taxon>
        <taxon>Ephydroidea</taxon>
        <taxon>Drosophilidae</taxon>
        <taxon>Drosophila</taxon>
    </lineage>
</organism>
<evidence type="ECO:0000313" key="4">
    <source>
        <dbReference type="RefSeq" id="XP_023167511.1"/>
    </source>
</evidence>
<dbReference type="InterPro" id="IPR027831">
    <property type="entry name" value="DUF4485"/>
</dbReference>
<evidence type="ECO:0000259" key="2">
    <source>
        <dbReference type="Pfam" id="PF14846"/>
    </source>
</evidence>